<proteinExistence type="predicted"/>
<dbReference type="Proteomes" id="UP000574761">
    <property type="component" value="Unassembled WGS sequence"/>
</dbReference>
<gene>
    <name evidence="1" type="ORF">GGQ64_005341</name>
</gene>
<evidence type="ECO:0000313" key="2">
    <source>
        <dbReference type="Proteomes" id="UP000574761"/>
    </source>
</evidence>
<comment type="caution">
    <text evidence="1">The sequence shown here is derived from an EMBL/GenBank/DDBJ whole genome shotgun (WGS) entry which is preliminary data.</text>
</comment>
<keyword evidence="2" id="KW-1185">Reference proteome</keyword>
<protein>
    <recommendedName>
        <fullName evidence="3">N-acetyltransferase domain-containing protein</fullName>
    </recommendedName>
</protein>
<name>A0A7W6DCK1_9HYPH</name>
<dbReference type="RefSeq" id="WP_183808247.1">
    <property type="nucleotide sequence ID" value="NZ_JACIEE010000015.1"/>
</dbReference>
<dbReference type="EMBL" id="JACIEE010000015">
    <property type="protein sequence ID" value="MBB3980094.1"/>
    <property type="molecule type" value="Genomic_DNA"/>
</dbReference>
<dbReference type="AlphaFoldDB" id="A0A7W6DCK1"/>
<accession>A0A7W6DCK1</accession>
<sequence>MIVEARAEHVVHVFARLCPQTKAEMAIYGWDRDTVLDRYLKFAARGEHFAILERGAPISLIAFAQEGESVLTFMVGADGFFERSLGRRREFQRFMKERAAEYGDIFTISKSPDPNFPRWMKAMGAVGIGEYKGDKVFLWA</sequence>
<reference evidence="1 2" key="1">
    <citation type="submission" date="2020-08" db="EMBL/GenBank/DDBJ databases">
        <title>Genomic Encyclopedia of Type Strains, Phase IV (KMG-IV): sequencing the most valuable type-strain genomes for metagenomic binning, comparative biology and taxonomic classification.</title>
        <authorList>
            <person name="Goeker M."/>
        </authorList>
    </citation>
    <scope>NUCLEOTIDE SEQUENCE [LARGE SCALE GENOMIC DNA]</scope>
    <source>
        <strain evidence="1 2">DSM 100211</strain>
    </source>
</reference>
<evidence type="ECO:0008006" key="3">
    <source>
        <dbReference type="Google" id="ProtNLM"/>
    </source>
</evidence>
<evidence type="ECO:0000313" key="1">
    <source>
        <dbReference type="EMBL" id="MBB3980094.1"/>
    </source>
</evidence>
<organism evidence="1 2">
    <name type="scientific">Mycoplana azooxidifex</name>
    <dbReference type="NCBI Taxonomy" id="1636188"/>
    <lineage>
        <taxon>Bacteria</taxon>
        <taxon>Pseudomonadati</taxon>
        <taxon>Pseudomonadota</taxon>
        <taxon>Alphaproteobacteria</taxon>
        <taxon>Hyphomicrobiales</taxon>
        <taxon>Rhizobiaceae</taxon>
        <taxon>Mycoplana</taxon>
    </lineage>
</organism>